<keyword evidence="3" id="KW-1185">Reference proteome</keyword>
<dbReference type="InterPro" id="IPR053136">
    <property type="entry name" value="UTP_pyrophosphatase-like"/>
</dbReference>
<dbReference type="InterPro" id="IPR002725">
    <property type="entry name" value="YgjP-like_metallopeptidase"/>
</dbReference>
<sequence>MEFISASGQRVPVEVSRRKGTRHLRLRLGHQNQVLASVPWQTSDRNVARFIEKQREWLDAQLVKVPPVVTLTEWLAQHPRMTASGDVLEVRIESSTRRRADYCFDAGGAVLVLRLPVVDEASLLQLTRRFAKDALHCRVAYHAKRLQLEYGAISVRDQSSRWGSCSSRRGLSLNWRLVLVAPELQDYVLLHELAHLTEMNHGPRFWALLDAYDPLRVAHEAALDACGAELMRVGRS</sequence>
<dbReference type="PANTHER" id="PTHR30399">
    <property type="entry name" value="UNCHARACTERIZED PROTEIN YGJP"/>
    <property type="match status" value="1"/>
</dbReference>
<comment type="caution">
    <text evidence="2">The sequence shown here is derived from an EMBL/GenBank/DDBJ whole genome shotgun (WGS) entry which is preliminary data.</text>
</comment>
<gene>
    <name evidence="2" type="ORF">QEH52_09890</name>
</gene>
<evidence type="ECO:0000313" key="2">
    <source>
        <dbReference type="EMBL" id="MDQ8207822.1"/>
    </source>
</evidence>
<dbReference type="CDD" id="cd07344">
    <property type="entry name" value="M48_yhfN_like"/>
    <property type="match status" value="1"/>
</dbReference>
<protein>
    <submittedName>
        <fullName evidence="2">SprT family zinc-dependent metalloprotease</fullName>
        <ecNumber evidence="2">3.4.-.-</ecNumber>
    </submittedName>
</protein>
<proteinExistence type="predicted"/>
<dbReference type="PANTHER" id="PTHR30399:SF1">
    <property type="entry name" value="UTP PYROPHOSPHATASE"/>
    <property type="match status" value="1"/>
</dbReference>
<keyword evidence="2" id="KW-0482">Metalloprotease</keyword>
<reference evidence="2 3" key="1">
    <citation type="submission" date="2023-04" db="EMBL/GenBank/DDBJ databases">
        <title>A novel bacteria isolated from coastal sediment.</title>
        <authorList>
            <person name="Liu X.-J."/>
            <person name="Du Z.-J."/>
        </authorList>
    </citation>
    <scope>NUCLEOTIDE SEQUENCE [LARGE SCALE GENOMIC DNA]</scope>
    <source>
        <strain evidence="2 3">SDUM461003</strain>
    </source>
</reference>
<evidence type="ECO:0000313" key="3">
    <source>
        <dbReference type="Proteomes" id="UP001225316"/>
    </source>
</evidence>
<keyword evidence="2" id="KW-0645">Protease</keyword>
<dbReference type="RefSeq" id="WP_308950135.1">
    <property type="nucleotide sequence ID" value="NZ_JARXHW010000019.1"/>
</dbReference>
<dbReference type="GO" id="GO:0008237">
    <property type="term" value="F:metallopeptidase activity"/>
    <property type="evidence" value="ECO:0007669"/>
    <property type="project" value="UniProtKB-KW"/>
</dbReference>
<dbReference type="Pfam" id="PF01863">
    <property type="entry name" value="YgjP-like"/>
    <property type="match status" value="1"/>
</dbReference>
<dbReference type="EMBL" id="JARXHW010000019">
    <property type="protein sequence ID" value="MDQ8207822.1"/>
    <property type="molecule type" value="Genomic_DNA"/>
</dbReference>
<keyword evidence="2" id="KW-0378">Hydrolase</keyword>
<dbReference type="EC" id="3.4.-.-" evidence="2"/>
<feature type="domain" description="YgjP-like metallopeptidase" evidence="1">
    <location>
        <begin position="22"/>
        <end position="224"/>
    </location>
</feature>
<evidence type="ECO:0000259" key="1">
    <source>
        <dbReference type="Pfam" id="PF01863"/>
    </source>
</evidence>
<dbReference type="Proteomes" id="UP001225316">
    <property type="component" value="Unassembled WGS sequence"/>
</dbReference>
<name>A0ABU1AUJ5_9BACT</name>
<accession>A0ABU1AUJ5</accession>
<dbReference type="Gene3D" id="3.30.2010.10">
    <property type="entry name" value="Metalloproteases ('zincins'), catalytic domain"/>
    <property type="match status" value="1"/>
</dbReference>
<organism evidence="2 3">
    <name type="scientific">Thalassobacterium maritimum</name>
    <dbReference type="NCBI Taxonomy" id="3041265"/>
    <lineage>
        <taxon>Bacteria</taxon>
        <taxon>Pseudomonadati</taxon>
        <taxon>Verrucomicrobiota</taxon>
        <taxon>Opitutia</taxon>
        <taxon>Puniceicoccales</taxon>
        <taxon>Coraliomargaritaceae</taxon>
        <taxon>Thalassobacterium</taxon>
    </lineage>
</organism>